<dbReference type="CDD" id="cd00866">
    <property type="entry name" value="PEBP_euk"/>
    <property type="match status" value="1"/>
</dbReference>
<feature type="region of interest" description="Disordered" evidence="1">
    <location>
        <begin position="48"/>
        <end position="81"/>
    </location>
</feature>
<feature type="region of interest" description="Disordered" evidence="1">
    <location>
        <begin position="96"/>
        <end position="217"/>
    </location>
</feature>
<dbReference type="InterPro" id="IPR035810">
    <property type="entry name" value="PEBP_euk"/>
</dbReference>
<dbReference type="PANTHER" id="PTHR11362">
    <property type="entry name" value="PHOSPHATIDYLETHANOLAMINE-BINDING PROTEIN"/>
    <property type="match status" value="1"/>
</dbReference>
<sequence length="669" mass="76209">MSTPLKALIQERLRAKMVCRRTDYDVDDNYERDSDRVHHQPVDVIEYDITSRDDEDNSLRNTGTRGSTSRRSSAPQGNYPVRLQTHIDPSAYLVQSHHDDRQYPPSNSYASSQGDRQRFSRYPREQYRDTNAYDQQQHHQRDQRRRQISHHRIRELPPRHEYLPRHISRQPIQNRASELPWHRSDHGSPTSNISSTTRSLYRAASSPVHSPSLRAHRQQKYVYIDQDDYSHHRRDIKSSPRIAASSNSTHQTQHQDYDQRQHYTWKSRDQDSHPTYEVRDPSPTRHHDRVGYQTPDKAVRRPPMNTKQSIQTKSTNSGNRVIPPRKLQSKEVTPPAVTKNFEQLERHSPPQLDMEIIEPPAKTIGRTRVWDEIMSPESRLAAKAFVEKRQRRSEKGTPRTMATQRWLEVIDARASRRKAVSVMPSYGSKLPPQPLTPASFSLRGAGFLVATAFIVSVVFMVAVMQSVGVDEIASNQLQNDGASFPALRLAADTALVQARVLQNLPLSVNAEGSSTMRVSIAFSQDHPVTQGQYVPMDEAKAAPSVSIEGSATDSTERYTYMLIDIDAPDPKAPTHAPFLHYILADLAVNGQSAQKNEVVVVPYYPVTPPVGEHRYVSLLFRQQESDSIAPDAELTSKRSNFDVAGFAKKHKLDLIDKSYFHSHPTAQDN</sequence>
<feature type="compositionally biased region" description="Polar residues" evidence="1">
    <location>
        <begin position="305"/>
        <end position="319"/>
    </location>
</feature>
<feature type="compositionally biased region" description="Low complexity" evidence="1">
    <location>
        <begin position="62"/>
        <end position="73"/>
    </location>
</feature>
<feature type="compositionally biased region" description="Basic and acidic residues" evidence="1">
    <location>
        <begin position="154"/>
        <end position="164"/>
    </location>
</feature>
<feature type="compositionally biased region" description="Polar residues" evidence="1">
    <location>
        <begin position="187"/>
        <end position="199"/>
    </location>
</feature>
<dbReference type="SUPFAM" id="SSF49777">
    <property type="entry name" value="PEBP-like"/>
    <property type="match status" value="1"/>
</dbReference>
<feature type="region of interest" description="Disordered" evidence="1">
    <location>
        <begin position="239"/>
        <end position="322"/>
    </location>
</feature>
<accession>A0A0W8BV30</accession>
<keyword evidence="2" id="KW-1133">Transmembrane helix</keyword>
<dbReference type="EMBL" id="LNFO01005996">
    <property type="protein sequence ID" value="KUF75685.1"/>
    <property type="molecule type" value="Genomic_DNA"/>
</dbReference>
<keyword evidence="2" id="KW-0812">Transmembrane</keyword>
<dbReference type="Gene3D" id="3.90.280.10">
    <property type="entry name" value="PEBP-like"/>
    <property type="match status" value="1"/>
</dbReference>
<feature type="compositionally biased region" description="Basic and acidic residues" evidence="1">
    <location>
        <begin position="253"/>
        <end position="285"/>
    </location>
</feature>
<dbReference type="STRING" id="4790.A0A0W8BV30"/>
<comment type="caution">
    <text evidence="3">The sequence shown here is derived from an EMBL/GenBank/DDBJ whole genome shotgun (WGS) entry which is preliminary data.</text>
</comment>
<dbReference type="Pfam" id="PF01161">
    <property type="entry name" value="PBP"/>
    <property type="match status" value="1"/>
</dbReference>
<keyword evidence="2" id="KW-0472">Membrane</keyword>
<evidence type="ECO:0000313" key="3">
    <source>
        <dbReference type="EMBL" id="KUF75685.1"/>
    </source>
</evidence>
<dbReference type="OrthoDB" id="123404at2759"/>
<evidence type="ECO:0000256" key="2">
    <source>
        <dbReference type="SAM" id="Phobius"/>
    </source>
</evidence>
<feature type="compositionally biased region" description="Basic and acidic residues" evidence="1">
    <location>
        <begin position="115"/>
        <end position="128"/>
    </location>
</feature>
<gene>
    <name evidence="3" type="ORF">AM587_10016224</name>
</gene>
<dbReference type="AlphaFoldDB" id="A0A0W8BV30"/>
<evidence type="ECO:0000256" key="1">
    <source>
        <dbReference type="SAM" id="MobiDB-lite"/>
    </source>
</evidence>
<protein>
    <submittedName>
        <fullName evidence="3">MOTHER of FT and TF 1 protein</fullName>
    </submittedName>
</protein>
<name>A0A0W8BV30_PHYNI</name>
<organism evidence="3 4">
    <name type="scientific">Phytophthora nicotianae</name>
    <name type="common">Potato buckeye rot agent</name>
    <name type="synonym">Phytophthora parasitica</name>
    <dbReference type="NCBI Taxonomy" id="4792"/>
    <lineage>
        <taxon>Eukaryota</taxon>
        <taxon>Sar</taxon>
        <taxon>Stramenopiles</taxon>
        <taxon>Oomycota</taxon>
        <taxon>Peronosporomycetes</taxon>
        <taxon>Peronosporales</taxon>
        <taxon>Peronosporaceae</taxon>
        <taxon>Phytophthora</taxon>
    </lineage>
</organism>
<feature type="compositionally biased region" description="Polar residues" evidence="1">
    <location>
        <begin position="104"/>
        <end position="114"/>
    </location>
</feature>
<evidence type="ECO:0000313" key="4">
    <source>
        <dbReference type="Proteomes" id="UP000052943"/>
    </source>
</evidence>
<dbReference type="InterPro" id="IPR036610">
    <property type="entry name" value="PEBP-like_sf"/>
</dbReference>
<dbReference type="Proteomes" id="UP000052943">
    <property type="component" value="Unassembled WGS sequence"/>
</dbReference>
<dbReference type="PANTHER" id="PTHR11362:SF82">
    <property type="entry name" value="PHOSPHATIDYLETHANOLAMINE-BINDING PROTEIN 4"/>
    <property type="match status" value="1"/>
</dbReference>
<feature type="compositionally biased region" description="Basic residues" evidence="1">
    <location>
        <begin position="141"/>
        <end position="153"/>
    </location>
</feature>
<dbReference type="InterPro" id="IPR008914">
    <property type="entry name" value="PEBP"/>
</dbReference>
<reference evidence="3 4" key="1">
    <citation type="submission" date="2015-11" db="EMBL/GenBank/DDBJ databases">
        <title>Genomes and virulence difference between two physiological races of Phytophthora nicotianae.</title>
        <authorList>
            <person name="Liu H."/>
            <person name="Ma X."/>
            <person name="Yu H."/>
            <person name="Fang D."/>
            <person name="Li Y."/>
            <person name="Wang X."/>
            <person name="Wang W."/>
            <person name="Dong Y."/>
            <person name="Xiao B."/>
        </authorList>
    </citation>
    <scope>NUCLEOTIDE SEQUENCE [LARGE SCALE GENOMIC DNA]</scope>
    <source>
        <strain evidence="4">race 0</strain>
    </source>
</reference>
<proteinExistence type="predicted"/>
<feature type="transmembrane region" description="Helical" evidence="2">
    <location>
        <begin position="440"/>
        <end position="463"/>
    </location>
</feature>